<evidence type="ECO:0000256" key="4">
    <source>
        <dbReference type="ARBA" id="ARBA00022840"/>
    </source>
</evidence>
<dbReference type="InterPro" id="IPR020568">
    <property type="entry name" value="Ribosomal_Su5_D2-typ_SF"/>
</dbReference>
<protein>
    <recommendedName>
        <fullName evidence="9">GHMP kinase C-terminal domain-containing protein</fullName>
    </recommendedName>
</protein>
<dbReference type="PANTHER" id="PTHR32463:SF0">
    <property type="entry name" value="L-FUCOSE KINASE"/>
    <property type="match status" value="1"/>
</dbReference>
<dbReference type="GO" id="GO:0005524">
    <property type="term" value="F:ATP binding"/>
    <property type="evidence" value="ECO:0007669"/>
    <property type="project" value="UniProtKB-KW"/>
</dbReference>
<dbReference type="EMBL" id="BARS01021079">
    <property type="protein sequence ID" value="GAG13569.1"/>
    <property type="molecule type" value="Genomic_DNA"/>
</dbReference>
<feature type="non-terminal residue" evidence="8">
    <location>
        <position position="1"/>
    </location>
</feature>
<reference evidence="8" key="1">
    <citation type="journal article" date="2014" name="Front. Microbiol.">
        <title>High frequency of phylogenetically diverse reductive dehalogenase-homologous genes in deep subseafloor sedimentary metagenomes.</title>
        <authorList>
            <person name="Kawai M."/>
            <person name="Futagami T."/>
            <person name="Toyoda A."/>
            <person name="Takaki Y."/>
            <person name="Nishi S."/>
            <person name="Hori S."/>
            <person name="Arai W."/>
            <person name="Tsubouchi T."/>
            <person name="Morono Y."/>
            <person name="Uchiyama I."/>
            <person name="Ito T."/>
            <person name="Fujiyama A."/>
            <person name="Inagaki F."/>
            <person name="Takami H."/>
        </authorList>
    </citation>
    <scope>NUCLEOTIDE SEQUENCE</scope>
    <source>
        <strain evidence="8">Expedition CK06-06</strain>
    </source>
</reference>
<sequence length="227" mass="25183">CGIGTSASVAVTLISALATYKRLNMDQNNIAVLAHKLETEELGLESGVQDQYAAAYGGINFMEIDYPKVKLVKIEINEKRILELENQFILVYFGSRSSSKMHSAVISNYKNRDMATINSFEIMKQCAYDMKDSINSDIEMLGEIMNRNWEAQKSLHPLMINPIINRAEKIAKINGAIGFKCNGAGGGGSATILAERGHEYQIKKKLIENGYTILPCKISFTGVRSYD</sequence>
<dbReference type="PRINTS" id="PR00960">
    <property type="entry name" value="LMBPPROTEIN"/>
</dbReference>
<dbReference type="InterPro" id="IPR052203">
    <property type="entry name" value="GHMP_Kinase-Related"/>
</dbReference>
<dbReference type="PANTHER" id="PTHR32463">
    <property type="entry name" value="L-FUCOSE KINASE"/>
    <property type="match status" value="1"/>
</dbReference>
<feature type="domain" description="GHMP kinase N-terminal" evidence="6">
    <location>
        <begin position="1"/>
        <end position="58"/>
    </location>
</feature>
<dbReference type="SUPFAM" id="SSF55060">
    <property type="entry name" value="GHMP Kinase, C-terminal domain"/>
    <property type="match status" value="1"/>
</dbReference>
<evidence type="ECO:0000256" key="5">
    <source>
        <dbReference type="ARBA" id="ARBA00038121"/>
    </source>
</evidence>
<comment type="caution">
    <text evidence="8">The sequence shown here is derived from an EMBL/GenBank/DDBJ whole genome shotgun (WGS) entry which is preliminary data.</text>
</comment>
<evidence type="ECO:0000313" key="8">
    <source>
        <dbReference type="EMBL" id="GAG13569.1"/>
    </source>
</evidence>
<keyword evidence="3" id="KW-0418">Kinase</keyword>
<dbReference type="GO" id="GO:0042352">
    <property type="term" value="P:GDP-L-fucose salvage"/>
    <property type="evidence" value="ECO:0007669"/>
    <property type="project" value="TreeGrafter"/>
</dbReference>
<proteinExistence type="inferred from homology"/>
<accession>X0V5V0</accession>
<evidence type="ECO:0000256" key="1">
    <source>
        <dbReference type="ARBA" id="ARBA00022679"/>
    </source>
</evidence>
<evidence type="ECO:0000256" key="2">
    <source>
        <dbReference type="ARBA" id="ARBA00022741"/>
    </source>
</evidence>
<feature type="domain" description="GHMP kinase C-terminal" evidence="7">
    <location>
        <begin position="133"/>
        <end position="211"/>
    </location>
</feature>
<dbReference type="InterPro" id="IPR036554">
    <property type="entry name" value="GHMP_kinase_C_sf"/>
</dbReference>
<dbReference type="InterPro" id="IPR013750">
    <property type="entry name" value="GHMP_kinase_C_dom"/>
</dbReference>
<organism evidence="8">
    <name type="scientific">marine sediment metagenome</name>
    <dbReference type="NCBI Taxonomy" id="412755"/>
    <lineage>
        <taxon>unclassified sequences</taxon>
        <taxon>metagenomes</taxon>
        <taxon>ecological metagenomes</taxon>
    </lineage>
</organism>
<keyword evidence="1" id="KW-0808">Transferase</keyword>
<gene>
    <name evidence="8" type="ORF">S01H1_33906</name>
</gene>
<dbReference type="InterPro" id="IPR001174">
    <property type="entry name" value="HddA/FKP"/>
</dbReference>
<keyword evidence="2" id="KW-0547">Nucleotide-binding</keyword>
<dbReference type="Gene3D" id="3.30.230.120">
    <property type="match status" value="1"/>
</dbReference>
<evidence type="ECO:0000259" key="7">
    <source>
        <dbReference type="Pfam" id="PF08544"/>
    </source>
</evidence>
<name>X0V5V0_9ZZZZ</name>
<dbReference type="SUPFAM" id="SSF54211">
    <property type="entry name" value="Ribosomal protein S5 domain 2-like"/>
    <property type="match status" value="1"/>
</dbReference>
<dbReference type="Pfam" id="PF08544">
    <property type="entry name" value="GHMP_kinases_C"/>
    <property type="match status" value="1"/>
</dbReference>
<evidence type="ECO:0000256" key="3">
    <source>
        <dbReference type="ARBA" id="ARBA00022777"/>
    </source>
</evidence>
<dbReference type="Pfam" id="PF00288">
    <property type="entry name" value="GHMP_kinases_N"/>
    <property type="match status" value="1"/>
</dbReference>
<dbReference type="GO" id="GO:0050201">
    <property type="term" value="F:fucokinase activity"/>
    <property type="evidence" value="ECO:0007669"/>
    <property type="project" value="TreeGrafter"/>
</dbReference>
<comment type="similarity">
    <text evidence="5">Belongs to the GHMP kinase family.</text>
</comment>
<keyword evidence="4" id="KW-0067">ATP-binding</keyword>
<evidence type="ECO:0008006" key="9">
    <source>
        <dbReference type="Google" id="ProtNLM"/>
    </source>
</evidence>
<dbReference type="AlphaFoldDB" id="X0V5V0"/>
<dbReference type="InterPro" id="IPR006204">
    <property type="entry name" value="GHMP_kinase_N_dom"/>
</dbReference>
<evidence type="ECO:0000259" key="6">
    <source>
        <dbReference type="Pfam" id="PF00288"/>
    </source>
</evidence>